<dbReference type="Gene3D" id="3.40.190.10">
    <property type="entry name" value="Periplasmic binding protein-like II"/>
    <property type="match status" value="2"/>
</dbReference>
<accession>A0ABT0NE34</accession>
<proteinExistence type="predicted"/>
<dbReference type="SUPFAM" id="SSF53850">
    <property type="entry name" value="Periplasmic binding protein-like II"/>
    <property type="match status" value="1"/>
</dbReference>
<comment type="caution">
    <text evidence="1">The sequence shown here is derived from an EMBL/GenBank/DDBJ whole genome shotgun (WGS) entry which is preliminary data.</text>
</comment>
<evidence type="ECO:0000313" key="1">
    <source>
        <dbReference type="EMBL" id="MCL2916605.1"/>
    </source>
</evidence>
<protein>
    <submittedName>
        <fullName evidence="1">ABC transporter</fullName>
    </submittedName>
</protein>
<sequence>MLTILRRLNPDWGKQDNPGLSSREDKMRRTRNWQLSVLILACLLLTPFTPKADTLHLTAVYWPPYAGPTLPEQGAAVYVIKKALSAMGHEVKVDFYGAGRASKLVGKSGSKYLGYLPVYEYQNSDFVFSKPVATSPIGLVEMKLHPLSWLEMDDLRNFTLGVGPQVLGIPEVSPWLESDKQPKREATSDLQNIRMVATARVDGAVMDMNVAEYLLKSDSLPGVSSKLQFGRRLLAEPSLFVAFQRSEEGRRWLDILNQGLNTLDTQALLNAYWRELNN</sequence>
<name>A0ABT0NE34_9GAMM</name>
<dbReference type="EMBL" id="JAKIKT010000018">
    <property type="protein sequence ID" value="MCL2916605.1"/>
    <property type="molecule type" value="Genomic_DNA"/>
</dbReference>
<organism evidence="1 2">
    <name type="scientific">Shewanella corallii</name>
    <dbReference type="NCBI Taxonomy" id="560080"/>
    <lineage>
        <taxon>Bacteria</taxon>
        <taxon>Pseudomonadati</taxon>
        <taxon>Pseudomonadota</taxon>
        <taxon>Gammaproteobacteria</taxon>
        <taxon>Alteromonadales</taxon>
        <taxon>Shewanellaceae</taxon>
        <taxon>Shewanella</taxon>
    </lineage>
</organism>
<dbReference type="RefSeq" id="WP_249251111.1">
    <property type="nucleotide sequence ID" value="NZ_JAKIKT010000018.1"/>
</dbReference>
<gene>
    <name evidence="1" type="ORF">L2725_22985</name>
</gene>
<evidence type="ECO:0000313" key="2">
    <source>
        <dbReference type="Proteomes" id="UP001202831"/>
    </source>
</evidence>
<keyword evidence="2" id="KW-1185">Reference proteome</keyword>
<reference evidence="1 2" key="1">
    <citation type="submission" date="2022-01" db="EMBL/GenBank/DDBJ databases">
        <title>Whole genome-based taxonomy of the Shewanellaceae.</title>
        <authorList>
            <person name="Martin-Rodriguez A.J."/>
        </authorList>
    </citation>
    <scope>NUCLEOTIDE SEQUENCE [LARGE SCALE GENOMIC DNA]</scope>
    <source>
        <strain evidence="1 2">DSM 21332</strain>
    </source>
</reference>
<dbReference type="Proteomes" id="UP001202831">
    <property type="component" value="Unassembled WGS sequence"/>
</dbReference>